<name>A0A8J7H5E7_9FIRM</name>
<protein>
    <submittedName>
        <fullName evidence="2">Uncharacterized protein</fullName>
    </submittedName>
</protein>
<dbReference type="EMBL" id="JAEAGR010000026">
    <property type="protein sequence ID" value="MBH1942542.1"/>
    <property type="molecule type" value="Genomic_DNA"/>
</dbReference>
<evidence type="ECO:0000313" key="3">
    <source>
        <dbReference type="Proteomes" id="UP000623269"/>
    </source>
</evidence>
<keyword evidence="1" id="KW-0472">Membrane</keyword>
<comment type="caution">
    <text evidence="2">The sequence shown here is derived from an EMBL/GenBank/DDBJ whole genome shotgun (WGS) entry which is preliminary data.</text>
</comment>
<sequence length="73" mass="8684">MNDSMRTFLVNNLNEIGKMTQEYVVELEKLKIEARNRFASYYGRKKIFDILFIINLIITPFLFGLLAYITFLK</sequence>
<dbReference type="RefSeq" id="WP_197662796.1">
    <property type="nucleotide sequence ID" value="NZ_JAEAGR010000026.1"/>
</dbReference>
<feature type="transmembrane region" description="Helical" evidence="1">
    <location>
        <begin position="47"/>
        <end position="71"/>
    </location>
</feature>
<reference evidence="2" key="1">
    <citation type="submission" date="2020-12" db="EMBL/GenBank/DDBJ databases">
        <title>M. sibirica DSM 26468T genome.</title>
        <authorList>
            <person name="Thieme N."/>
            <person name="Rettenmaier R."/>
            <person name="Zverlov V."/>
            <person name="Liebl W."/>
        </authorList>
    </citation>
    <scope>NUCLEOTIDE SEQUENCE</scope>
    <source>
        <strain evidence="2">DSM 26468</strain>
    </source>
</reference>
<accession>A0A8J7H5E7</accession>
<organism evidence="2 3">
    <name type="scientific">Mobilitalea sibirica</name>
    <dbReference type="NCBI Taxonomy" id="1462919"/>
    <lineage>
        <taxon>Bacteria</taxon>
        <taxon>Bacillati</taxon>
        <taxon>Bacillota</taxon>
        <taxon>Clostridia</taxon>
        <taxon>Lachnospirales</taxon>
        <taxon>Lachnospiraceae</taxon>
        <taxon>Mobilitalea</taxon>
    </lineage>
</organism>
<proteinExistence type="predicted"/>
<dbReference type="Proteomes" id="UP000623269">
    <property type="component" value="Unassembled WGS sequence"/>
</dbReference>
<keyword evidence="3" id="KW-1185">Reference proteome</keyword>
<evidence type="ECO:0000313" key="2">
    <source>
        <dbReference type="EMBL" id="MBH1942542.1"/>
    </source>
</evidence>
<gene>
    <name evidence="2" type="ORF">I5677_16745</name>
</gene>
<keyword evidence="1" id="KW-1133">Transmembrane helix</keyword>
<evidence type="ECO:0000256" key="1">
    <source>
        <dbReference type="SAM" id="Phobius"/>
    </source>
</evidence>
<dbReference type="AlphaFoldDB" id="A0A8J7H5E7"/>
<keyword evidence="1" id="KW-0812">Transmembrane</keyword>